<dbReference type="GO" id="GO:0035498">
    <property type="term" value="P:carnosine metabolic process"/>
    <property type="evidence" value="ECO:0007669"/>
    <property type="project" value="TreeGrafter"/>
</dbReference>
<evidence type="ECO:0000313" key="6">
    <source>
        <dbReference type="WBParaSite" id="MCU_010496-RB"/>
    </source>
</evidence>
<dbReference type="GO" id="GO:0005829">
    <property type="term" value="C:cytosol"/>
    <property type="evidence" value="ECO:0007669"/>
    <property type="project" value="TreeGrafter"/>
</dbReference>
<keyword evidence="5" id="KW-0949">S-adenosyl-L-methionine</keyword>
<sequence length="404" mass="46513">HRHQYGCRLPFRYTTPHHTTPQFETGFIVFAMDVDDLERQHFLKTLAVFKLYRSYALKKVKHQMDIYEKLSSNHKALIPDFLKHMDAIKACVEANAFFISKILGKAKPEIFEGEHFLSDHGDDISCVVDKETSPTQPKLGITNADLDKVHSVLRQFVRDWSSLGAAEREESYEPVLNEIKELYWSSDRNLSEIRILVPGAGLGRLAWELASSGFSCQGNEWSLYMLLPAYFILNTCKKANEYTLHPWVTQFCNNLSRENQMAAVTVPDVIPTDIPSGVQFSMVAGDFLEVYTEPDSFDCVATVYFIDTAHNILEYLDAIWKILVPGGYWINFGPLLYHFADMPGQDSIELSYEELRNTFQLMGFEFVREKMNMTSTFTQDPNSMLRYQYKCVMTVLRKPLNPQK</sequence>
<evidence type="ECO:0000256" key="3">
    <source>
        <dbReference type="ARBA" id="ARBA00022603"/>
    </source>
</evidence>
<evidence type="ECO:0000256" key="5">
    <source>
        <dbReference type="ARBA" id="ARBA00022691"/>
    </source>
</evidence>
<reference evidence="6" key="1">
    <citation type="submission" date="2019-11" db="UniProtKB">
        <authorList>
            <consortium name="WormBaseParasite"/>
        </authorList>
    </citation>
    <scope>IDENTIFICATION</scope>
</reference>
<dbReference type="InterPro" id="IPR012901">
    <property type="entry name" value="CARME"/>
</dbReference>
<dbReference type="InterPro" id="IPR029063">
    <property type="entry name" value="SAM-dependent_MTases_sf"/>
</dbReference>
<dbReference type="PANTHER" id="PTHR12303:SF6">
    <property type="entry name" value="CARNOSINE N-METHYLTRANSFERASE"/>
    <property type="match status" value="1"/>
</dbReference>
<protein>
    <recommendedName>
        <fullName evidence="2">carnosine N-methyltransferase</fullName>
        <ecNumber evidence="2">2.1.1.22</ecNumber>
    </recommendedName>
</protein>
<dbReference type="GO" id="GO:0032259">
    <property type="term" value="P:methylation"/>
    <property type="evidence" value="ECO:0007669"/>
    <property type="project" value="UniProtKB-KW"/>
</dbReference>
<dbReference type="AlphaFoldDB" id="A0A5K3FR88"/>
<dbReference type="Gene3D" id="3.40.50.150">
    <property type="entry name" value="Vaccinia Virus protein VP39"/>
    <property type="match status" value="1"/>
</dbReference>
<proteinExistence type="inferred from homology"/>
<evidence type="ECO:0000256" key="1">
    <source>
        <dbReference type="ARBA" id="ARBA00010086"/>
    </source>
</evidence>
<accession>A0A5K3FR88</accession>
<dbReference type="Pfam" id="PF07942">
    <property type="entry name" value="CARME"/>
    <property type="match status" value="1"/>
</dbReference>
<dbReference type="GO" id="GO:0030735">
    <property type="term" value="F:carnosine N-methyltransferase activity"/>
    <property type="evidence" value="ECO:0007669"/>
    <property type="project" value="UniProtKB-EC"/>
</dbReference>
<organism evidence="6">
    <name type="scientific">Mesocestoides corti</name>
    <name type="common">Flatworm</name>
    <dbReference type="NCBI Taxonomy" id="53468"/>
    <lineage>
        <taxon>Eukaryota</taxon>
        <taxon>Metazoa</taxon>
        <taxon>Spiralia</taxon>
        <taxon>Lophotrochozoa</taxon>
        <taxon>Platyhelminthes</taxon>
        <taxon>Cestoda</taxon>
        <taxon>Eucestoda</taxon>
        <taxon>Cyclophyllidea</taxon>
        <taxon>Mesocestoididae</taxon>
        <taxon>Mesocestoides</taxon>
    </lineage>
</organism>
<keyword evidence="3" id="KW-0489">Methyltransferase</keyword>
<name>A0A5K3FR88_MESCO</name>
<dbReference type="SMART" id="SM01296">
    <property type="entry name" value="N2227"/>
    <property type="match status" value="1"/>
</dbReference>
<dbReference type="GO" id="GO:0005634">
    <property type="term" value="C:nucleus"/>
    <property type="evidence" value="ECO:0007669"/>
    <property type="project" value="TreeGrafter"/>
</dbReference>
<dbReference type="EC" id="2.1.1.22" evidence="2"/>
<dbReference type="PANTHER" id="PTHR12303">
    <property type="entry name" value="CARNOSINE N-METHYLTRANSFERASE"/>
    <property type="match status" value="1"/>
</dbReference>
<keyword evidence="4" id="KW-0808">Transferase</keyword>
<evidence type="ECO:0000256" key="4">
    <source>
        <dbReference type="ARBA" id="ARBA00022679"/>
    </source>
</evidence>
<dbReference type="WBParaSite" id="MCU_010496-RB">
    <property type="protein sequence ID" value="MCU_010496-RB"/>
    <property type="gene ID" value="MCU_010496"/>
</dbReference>
<evidence type="ECO:0000256" key="2">
    <source>
        <dbReference type="ARBA" id="ARBA00012003"/>
    </source>
</evidence>
<comment type="similarity">
    <text evidence="1">Belongs to the carnosine N-methyltransferase family.</text>
</comment>
<dbReference type="SUPFAM" id="SSF53335">
    <property type="entry name" value="S-adenosyl-L-methionine-dependent methyltransferases"/>
    <property type="match status" value="1"/>
</dbReference>